<dbReference type="EMBL" id="LYVF01000106">
    <property type="protein sequence ID" value="OAT83617.1"/>
    <property type="molecule type" value="Genomic_DNA"/>
</dbReference>
<evidence type="ECO:0000313" key="3">
    <source>
        <dbReference type="Proteomes" id="UP000078532"/>
    </source>
</evidence>
<feature type="transmembrane region" description="Helical" evidence="1">
    <location>
        <begin position="114"/>
        <end position="131"/>
    </location>
</feature>
<proteinExistence type="predicted"/>
<keyword evidence="1" id="KW-1133">Transmembrane helix</keyword>
<reference evidence="2 3" key="1">
    <citation type="submission" date="2016-04" db="EMBL/GenBank/DDBJ databases">
        <authorList>
            <person name="Evans L.H."/>
            <person name="Alamgir A."/>
            <person name="Owens N."/>
            <person name="Weber N.D."/>
            <person name="Virtaneva K."/>
            <person name="Barbian K."/>
            <person name="Babar A."/>
            <person name="Rosenke K."/>
        </authorList>
    </citation>
    <scope>NUCLEOTIDE SEQUENCE [LARGE SCALE GENOMIC DNA]</scope>
    <source>
        <strain evidence="2 3">LMa1</strain>
    </source>
</reference>
<dbReference type="STRING" id="1838280.A6M21_08005"/>
<sequence>MLIVLWRGLLSGIPVGLLSALVVFLGRDNVIAGGRMVEGMAKMSGSGIVTSMMAAFGGGALVFGILSAAVYKKFFLSRFGAQAGGYFLAFALALAVVASVLAVVSKTPFAREKVIINLIYALGFGLLLPRFL</sequence>
<feature type="transmembrane region" description="Helical" evidence="1">
    <location>
        <begin position="6"/>
        <end position="26"/>
    </location>
</feature>
<name>A0A1B7LFW2_9FIRM</name>
<evidence type="ECO:0000256" key="1">
    <source>
        <dbReference type="SAM" id="Phobius"/>
    </source>
</evidence>
<protein>
    <submittedName>
        <fullName evidence="2">Uncharacterized protein</fullName>
    </submittedName>
</protein>
<keyword evidence="3" id="KW-1185">Reference proteome</keyword>
<comment type="caution">
    <text evidence="2">The sequence shown here is derived from an EMBL/GenBank/DDBJ whole genome shotgun (WGS) entry which is preliminary data.</text>
</comment>
<dbReference type="RefSeq" id="WP_066667469.1">
    <property type="nucleotide sequence ID" value="NZ_LYVF01000106.1"/>
</dbReference>
<gene>
    <name evidence="2" type="ORF">A6M21_08005</name>
</gene>
<dbReference type="AlphaFoldDB" id="A0A1B7LFW2"/>
<keyword evidence="1" id="KW-0812">Transmembrane</keyword>
<feature type="transmembrane region" description="Helical" evidence="1">
    <location>
        <begin position="83"/>
        <end position="102"/>
    </location>
</feature>
<dbReference type="Proteomes" id="UP000078532">
    <property type="component" value="Unassembled WGS sequence"/>
</dbReference>
<evidence type="ECO:0000313" key="2">
    <source>
        <dbReference type="EMBL" id="OAT83617.1"/>
    </source>
</evidence>
<keyword evidence="1" id="KW-0472">Membrane</keyword>
<feature type="transmembrane region" description="Helical" evidence="1">
    <location>
        <begin position="47"/>
        <end position="71"/>
    </location>
</feature>
<accession>A0A1B7LFW2</accession>
<organism evidence="2 3">
    <name type="scientific">Desulfotomaculum copahuensis</name>
    <dbReference type="NCBI Taxonomy" id="1838280"/>
    <lineage>
        <taxon>Bacteria</taxon>
        <taxon>Bacillati</taxon>
        <taxon>Bacillota</taxon>
        <taxon>Clostridia</taxon>
        <taxon>Eubacteriales</taxon>
        <taxon>Desulfotomaculaceae</taxon>
        <taxon>Desulfotomaculum</taxon>
    </lineage>
</organism>